<evidence type="ECO:0000259" key="1">
    <source>
        <dbReference type="Pfam" id="PF01425"/>
    </source>
</evidence>
<dbReference type="Gene3D" id="3.90.1300.10">
    <property type="entry name" value="Amidase signature (AS) domain"/>
    <property type="match status" value="1"/>
</dbReference>
<dbReference type="AlphaFoldDB" id="A0A0W1AAJ6"/>
<dbReference type="PANTHER" id="PTHR43372">
    <property type="entry name" value="FATTY-ACID AMIDE HYDROLASE"/>
    <property type="match status" value="1"/>
</dbReference>
<protein>
    <submittedName>
        <fullName evidence="2">Amidase</fullName>
    </submittedName>
</protein>
<dbReference type="PANTHER" id="PTHR43372:SF4">
    <property type="entry name" value="FATTY-ACID AMIDE HYDROLASE 2"/>
    <property type="match status" value="1"/>
</dbReference>
<evidence type="ECO:0000313" key="2">
    <source>
        <dbReference type="EMBL" id="KTD78312.1"/>
    </source>
</evidence>
<dbReference type="PATRIC" id="fig|66969.6.peg.1904"/>
<dbReference type="RefSeq" id="WP_058480408.1">
    <property type="nucleotide sequence ID" value="NZ_CAAAIQ010000004.1"/>
</dbReference>
<dbReference type="GO" id="GO:0012505">
    <property type="term" value="C:endomembrane system"/>
    <property type="evidence" value="ECO:0007669"/>
    <property type="project" value="TreeGrafter"/>
</dbReference>
<dbReference type="STRING" id="66969.Lwal_1747"/>
<name>A0A0W1AAJ6_9GAMM</name>
<dbReference type="InterPro" id="IPR036928">
    <property type="entry name" value="AS_sf"/>
</dbReference>
<dbReference type="Pfam" id="PF01425">
    <property type="entry name" value="Amidase"/>
    <property type="match status" value="1"/>
</dbReference>
<reference evidence="2 3" key="1">
    <citation type="submission" date="2015-11" db="EMBL/GenBank/DDBJ databases">
        <title>Genomic analysis of 38 Legionella species identifies large and diverse effector repertoires.</title>
        <authorList>
            <person name="Burstein D."/>
            <person name="Amaro F."/>
            <person name="Zusman T."/>
            <person name="Lifshitz Z."/>
            <person name="Cohen O."/>
            <person name="Gilbert J.A."/>
            <person name="Pupko T."/>
            <person name="Shuman H.A."/>
            <person name="Segal G."/>
        </authorList>
    </citation>
    <scope>NUCLEOTIDE SEQUENCE [LARGE SCALE GENOMIC DNA]</scope>
    <source>
        <strain evidence="2 3">ATCC 51914</strain>
    </source>
</reference>
<accession>A0A0W1AAJ6</accession>
<dbReference type="OrthoDB" id="8872210at2"/>
<keyword evidence="3" id="KW-1185">Reference proteome</keyword>
<evidence type="ECO:0000313" key="3">
    <source>
        <dbReference type="Proteomes" id="UP000054729"/>
    </source>
</evidence>
<dbReference type="Proteomes" id="UP000054729">
    <property type="component" value="Unassembled WGS sequence"/>
</dbReference>
<feature type="domain" description="Amidase" evidence="1">
    <location>
        <begin position="25"/>
        <end position="454"/>
    </location>
</feature>
<dbReference type="SUPFAM" id="SSF75304">
    <property type="entry name" value="Amidase signature (AS) enzymes"/>
    <property type="match status" value="1"/>
</dbReference>
<gene>
    <name evidence="2" type="ORF">Lwal_1747</name>
</gene>
<proteinExistence type="predicted"/>
<sequence length="472" mass="52125">MKDLVAYSGKKVVELIKSKEISCVEVMQAHLERIAEINPSINSVVQQLKPDEALRLAQQADDDVAKQKTLGVLHGLPVTIKDARQVKGFFCTFGTESPMNFTAQKDATVVARLKNAGAIITGINNIPDFSMTYDTDCALYGRSNNPYDLARSPGGSSGAVAATIAAGGAYFSIGSDAGGSIRQPAHNCGITGIKPTLRSVPDTGLFPKTGSEGLFYQIGTQGPMARYVEDLIQVLPLIVGPDDQDPHVVPVHCRDPQRVNLKSLRVLTYTDNGVVTPREDVVNAIQLVAKKLESEVAIVEERFPIVSKEHFTWFEELFFYGDKGLWLTERMEKMGVTKVAPPFKVMLERAKQSSFSATEMRNRLSLVEQFKFYMMEYMHNFDVIICPVATTPANLYEVKEAITERFDLAYDLTYNIPYNMMGWPAASVRCGTSKEGLPIGVQIVAKSWREDIVLAVAKRVEELFGGWKAPLI</sequence>
<dbReference type="InterPro" id="IPR052739">
    <property type="entry name" value="FAAH2"/>
</dbReference>
<dbReference type="EMBL" id="LNZB01000041">
    <property type="protein sequence ID" value="KTD78312.1"/>
    <property type="molecule type" value="Genomic_DNA"/>
</dbReference>
<comment type="caution">
    <text evidence="2">The sequence shown here is derived from an EMBL/GenBank/DDBJ whole genome shotgun (WGS) entry which is preliminary data.</text>
</comment>
<dbReference type="InterPro" id="IPR023631">
    <property type="entry name" value="Amidase_dom"/>
</dbReference>
<organism evidence="2 3">
    <name type="scientific">Legionella waltersii</name>
    <dbReference type="NCBI Taxonomy" id="66969"/>
    <lineage>
        <taxon>Bacteria</taxon>
        <taxon>Pseudomonadati</taxon>
        <taxon>Pseudomonadota</taxon>
        <taxon>Gammaproteobacteria</taxon>
        <taxon>Legionellales</taxon>
        <taxon>Legionellaceae</taxon>
        <taxon>Legionella</taxon>
    </lineage>
</organism>